<accession>A0A345C1S7</accession>
<dbReference type="SUPFAM" id="SSF53474">
    <property type="entry name" value="alpha/beta-Hydrolases"/>
    <property type="match status" value="1"/>
</dbReference>
<dbReference type="Proteomes" id="UP000252100">
    <property type="component" value="Chromosome"/>
</dbReference>
<dbReference type="PANTHER" id="PTHR43329">
    <property type="entry name" value="EPOXIDE HYDROLASE"/>
    <property type="match status" value="1"/>
</dbReference>
<organism evidence="3 4">
    <name type="scientific">Salicibibacter kimchii</name>
    <dbReference type="NCBI Taxonomy" id="2099786"/>
    <lineage>
        <taxon>Bacteria</taxon>
        <taxon>Bacillati</taxon>
        <taxon>Bacillota</taxon>
        <taxon>Bacilli</taxon>
        <taxon>Bacillales</taxon>
        <taxon>Bacillaceae</taxon>
        <taxon>Salicibibacter</taxon>
    </lineage>
</organism>
<dbReference type="KEGG" id="rue:DT065_14910"/>
<dbReference type="PRINTS" id="PR00111">
    <property type="entry name" value="ABHYDROLASE"/>
</dbReference>
<dbReference type="Gene3D" id="3.40.50.1820">
    <property type="entry name" value="alpha/beta hydrolase"/>
    <property type="match status" value="1"/>
</dbReference>
<dbReference type="PRINTS" id="PR00412">
    <property type="entry name" value="EPOXHYDRLASE"/>
</dbReference>
<protein>
    <submittedName>
        <fullName evidence="3">Alpha/beta hydrolase</fullName>
    </submittedName>
</protein>
<dbReference type="GO" id="GO:0016787">
    <property type="term" value="F:hydrolase activity"/>
    <property type="evidence" value="ECO:0007669"/>
    <property type="project" value="UniProtKB-KW"/>
</dbReference>
<dbReference type="RefSeq" id="WP_114374721.1">
    <property type="nucleotide sequence ID" value="NZ_CP031092.1"/>
</dbReference>
<dbReference type="InterPro" id="IPR000639">
    <property type="entry name" value="Epox_hydrolase-like"/>
</dbReference>
<evidence type="ECO:0000313" key="4">
    <source>
        <dbReference type="Proteomes" id="UP000252100"/>
    </source>
</evidence>
<dbReference type="Pfam" id="PF00561">
    <property type="entry name" value="Abhydrolase_1"/>
    <property type="match status" value="1"/>
</dbReference>
<dbReference type="InterPro" id="IPR000073">
    <property type="entry name" value="AB_hydrolase_1"/>
</dbReference>
<proteinExistence type="predicted"/>
<name>A0A345C1S7_9BACI</name>
<dbReference type="EMBL" id="CP031092">
    <property type="protein sequence ID" value="AXF57158.1"/>
    <property type="molecule type" value="Genomic_DNA"/>
</dbReference>
<evidence type="ECO:0000256" key="1">
    <source>
        <dbReference type="ARBA" id="ARBA00022801"/>
    </source>
</evidence>
<reference evidence="3 4" key="1">
    <citation type="journal article" date="2018" name="J. Microbiol.">
        <title>Salicibibacter kimchii gen. nov., sp. nov., a moderately halophilic and alkalitolerant bacterium in the family Bacillaceae, isolated from kimchi.</title>
        <authorList>
            <person name="Jang J.Y."/>
            <person name="Oh Y.J."/>
            <person name="Lim S.K."/>
            <person name="Park H.K."/>
            <person name="Lee C."/>
            <person name="Kim J.Y."/>
            <person name="Lee M.A."/>
            <person name="Choi H.J."/>
        </authorList>
    </citation>
    <scope>NUCLEOTIDE SEQUENCE [LARGE SCALE GENOMIC DNA]</scope>
    <source>
        <strain evidence="3 4">NKC1-1</strain>
    </source>
</reference>
<keyword evidence="4" id="KW-1185">Reference proteome</keyword>
<sequence>MVKVNDLSFNVVEKGTGPAVLLLHGFPDSWYVWRHQIPTLADAGFRVIAPDQRGFGASDKPEEPGDYLMPTLVNDVMGIIDALGEKRVHVIGHDWGAMVGWMLAGIYPKRVERFVALSLGHPTKFTEFSVEQLEKSWYIFLFQFKDAAEKMLTKNDWALFRKWTRHHEETEKQKNELSRPGALRAGLNWYRANLAPETLPAMPLQVPDITVPTMGVWSDGDALLTEGQMKQSYEHITGPWRYDKVDHASHWLQLDQPETINQILIDYLKKTLFEHER</sequence>
<keyword evidence="1 3" id="KW-0378">Hydrolase</keyword>
<feature type="domain" description="AB hydrolase-1" evidence="2">
    <location>
        <begin position="18"/>
        <end position="256"/>
    </location>
</feature>
<dbReference type="OrthoDB" id="9773293at2"/>
<dbReference type="AlphaFoldDB" id="A0A345C1S7"/>
<evidence type="ECO:0000313" key="3">
    <source>
        <dbReference type="EMBL" id="AXF57158.1"/>
    </source>
</evidence>
<dbReference type="InterPro" id="IPR029058">
    <property type="entry name" value="AB_hydrolase_fold"/>
</dbReference>
<gene>
    <name evidence="3" type="ORF">DT065_14910</name>
</gene>
<evidence type="ECO:0000259" key="2">
    <source>
        <dbReference type="Pfam" id="PF00561"/>
    </source>
</evidence>